<protein>
    <recommendedName>
        <fullName evidence="4">DUF998 domain-containing protein</fullName>
    </recommendedName>
</protein>
<dbReference type="RefSeq" id="WP_285763767.1">
    <property type="nucleotide sequence ID" value="NZ_BSYJ01000003.1"/>
</dbReference>
<organism evidence="2 3">
    <name type="scientific">Biformimicrobium ophioploci</name>
    <dbReference type="NCBI Taxonomy" id="3036711"/>
    <lineage>
        <taxon>Bacteria</taxon>
        <taxon>Pseudomonadati</taxon>
        <taxon>Pseudomonadota</taxon>
        <taxon>Gammaproteobacteria</taxon>
        <taxon>Cellvibrionales</taxon>
        <taxon>Microbulbiferaceae</taxon>
        <taxon>Biformimicrobium</taxon>
    </lineage>
</organism>
<dbReference type="EMBL" id="BSYJ01000003">
    <property type="protein sequence ID" value="GMG87128.1"/>
    <property type="molecule type" value="Genomic_DNA"/>
</dbReference>
<keyword evidence="1" id="KW-0812">Transmembrane</keyword>
<feature type="transmembrane region" description="Helical" evidence="1">
    <location>
        <begin position="80"/>
        <end position="98"/>
    </location>
</feature>
<sequence length="216" mass="22576">MKTLLSIVVAAILVRNLIMAWAAYATPGYSLSGDFLSELAAIDAPHQLLVTIWGPALTGAVLLAAGPALWTLWRRTTTELAGAAMLTIAGVAYLGIALAPCDPGCTTANMGPRMTIHLISGLVAMGGLLFAGLAMALGRIRAPADRRLGWALLTTACFGVAAFFVLAVMGQTLQSPGLVQRTAQFAGDLSVVGIVVVSWRKLVRMQEGRELNESAS</sequence>
<reference evidence="2 3" key="1">
    <citation type="submission" date="2023-04" db="EMBL/GenBank/DDBJ databases">
        <title>Marinobulbifer ophiurae gen. nov., sp. Nov., isolate from tissue of brittle star Ophioplocus japonicus.</title>
        <authorList>
            <person name="Kawano K."/>
            <person name="Sawayama S."/>
            <person name="Nakagawa S."/>
        </authorList>
    </citation>
    <scope>NUCLEOTIDE SEQUENCE [LARGE SCALE GENOMIC DNA]</scope>
    <source>
        <strain evidence="2 3">NKW57</strain>
    </source>
</reference>
<feature type="transmembrane region" description="Helical" evidence="1">
    <location>
        <begin position="118"/>
        <end position="138"/>
    </location>
</feature>
<keyword evidence="3" id="KW-1185">Reference proteome</keyword>
<proteinExistence type="predicted"/>
<evidence type="ECO:0008006" key="4">
    <source>
        <dbReference type="Google" id="ProtNLM"/>
    </source>
</evidence>
<keyword evidence="1" id="KW-1133">Transmembrane helix</keyword>
<name>A0ABQ6LYJ0_9GAMM</name>
<dbReference type="InterPro" id="IPR009339">
    <property type="entry name" value="DUF998"/>
</dbReference>
<feature type="transmembrane region" description="Helical" evidence="1">
    <location>
        <begin position="182"/>
        <end position="199"/>
    </location>
</feature>
<dbReference type="Pfam" id="PF06197">
    <property type="entry name" value="DUF998"/>
    <property type="match status" value="1"/>
</dbReference>
<comment type="caution">
    <text evidence="2">The sequence shown here is derived from an EMBL/GenBank/DDBJ whole genome shotgun (WGS) entry which is preliminary data.</text>
</comment>
<feature type="transmembrane region" description="Helical" evidence="1">
    <location>
        <begin position="49"/>
        <end position="73"/>
    </location>
</feature>
<feature type="transmembrane region" description="Helical" evidence="1">
    <location>
        <begin position="150"/>
        <end position="170"/>
    </location>
</feature>
<accession>A0ABQ6LYJ0</accession>
<evidence type="ECO:0000256" key="1">
    <source>
        <dbReference type="SAM" id="Phobius"/>
    </source>
</evidence>
<evidence type="ECO:0000313" key="2">
    <source>
        <dbReference type="EMBL" id="GMG87128.1"/>
    </source>
</evidence>
<dbReference type="Proteomes" id="UP001224392">
    <property type="component" value="Unassembled WGS sequence"/>
</dbReference>
<gene>
    <name evidence="2" type="ORF">MNKW57_14490</name>
</gene>
<evidence type="ECO:0000313" key="3">
    <source>
        <dbReference type="Proteomes" id="UP001224392"/>
    </source>
</evidence>
<keyword evidence="1" id="KW-0472">Membrane</keyword>